<evidence type="ECO:0000313" key="10">
    <source>
        <dbReference type="Proteomes" id="UP000750711"/>
    </source>
</evidence>
<keyword evidence="4" id="KW-0659">Purine metabolism</keyword>
<dbReference type="SUPFAM" id="SSF49785">
    <property type="entry name" value="Galactose-binding domain-like"/>
    <property type="match status" value="2"/>
</dbReference>
<feature type="domain" description="Allantoicase" evidence="8">
    <location>
        <begin position="215"/>
        <end position="367"/>
    </location>
</feature>
<dbReference type="InterPro" id="IPR015908">
    <property type="entry name" value="Allantoicase_dom"/>
</dbReference>
<comment type="similarity">
    <text evidence="2">Belongs to the allantoicase family.</text>
</comment>
<dbReference type="AlphaFoldDB" id="A0A9P8LER4"/>
<dbReference type="EMBL" id="JAGHQM010000230">
    <property type="protein sequence ID" value="KAH0563251.1"/>
    <property type="molecule type" value="Genomic_DNA"/>
</dbReference>
<feature type="domain" description="Allantoicase" evidence="8">
    <location>
        <begin position="39"/>
        <end position="194"/>
    </location>
</feature>
<evidence type="ECO:0000256" key="1">
    <source>
        <dbReference type="ARBA" id="ARBA00001314"/>
    </source>
</evidence>
<dbReference type="NCBIfam" id="TIGR02961">
    <property type="entry name" value="allantoicase"/>
    <property type="match status" value="1"/>
</dbReference>
<name>A0A9P8LER4_9PEZI</name>
<evidence type="ECO:0000256" key="2">
    <source>
        <dbReference type="ARBA" id="ARBA00009242"/>
    </source>
</evidence>
<dbReference type="InterPro" id="IPR008979">
    <property type="entry name" value="Galactose-bd-like_sf"/>
</dbReference>
<dbReference type="EC" id="3.5.3.4" evidence="3"/>
<dbReference type="InterPro" id="IPR005164">
    <property type="entry name" value="Allantoicase"/>
</dbReference>
<proteinExistence type="inferred from homology"/>
<keyword evidence="5" id="KW-0378">Hydrolase</keyword>
<dbReference type="Proteomes" id="UP000750711">
    <property type="component" value="Unassembled WGS sequence"/>
</dbReference>
<dbReference type="PIRSF" id="PIRSF016516">
    <property type="entry name" value="Allantoicase"/>
    <property type="match status" value="1"/>
</dbReference>
<evidence type="ECO:0000256" key="3">
    <source>
        <dbReference type="ARBA" id="ARBA00012170"/>
    </source>
</evidence>
<sequence length="370" mass="40546">MKIPSTVGDESSAICSIRSEDIEATFGSTCIDLISAPLGSSILSFSDEFFGAATNLTNPVAPIQKKGVYTPNGAWYDGWETRRHNPKPFDFVTIKFGVSSGQILGVEIDTAFFTGNHAPAVAVEACFYCNADSEHSDPSRDASVQWDVVLPRRPCGPSARHAWLLPRPTEKAYTHARLLIYPDGGIARFRLYGLAIPVFSSDTNALFDFASLHNGGRAIAFSDQHYGTASNLLLPGRGVDMSDGWETKRSRDEGHTDWAIIQLGARGTITKLIVDTANFIGNFPQAITVKACDFTPDKQDGRLQPDEKSTSWIEILPPQKCHADHEHVFSGETLKEVVAEEKKAWTHVMLTMIPDGGVKRFRVFGTRVGV</sequence>
<comment type="pathway">
    <text evidence="7">Nitrogen metabolism; (S)-allantoin degradation; (S)-ureidoglycolate from allantoate (aminidohydrolase route): step 1/1.</text>
</comment>
<reference evidence="9" key="1">
    <citation type="submission" date="2021-03" db="EMBL/GenBank/DDBJ databases">
        <title>Comparative genomics and phylogenomic investigation of the class Geoglossomycetes provide insights into ecological specialization and systematics.</title>
        <authorList>
            <person name="Melie T."/>
            <person name="Pirro S."/>
            <person name="Miller A.N."/>
            <person name="Quandt A."/>
        </authorList>
    </citation>
    <scope>NUCLEOTIDE SEQUENCE</scope>
    <source>
        <strain evidence="9">CAQ_001_2017</strain>
    </source>
</reference>
<comment type="function">
    <text evidence="6">Utilization of purines as secondary nitrogen sources, when primary sources are limiting.</text>
</comment>
<dbReference type="PANTHER" id="PTHR12045:SF3">
    <property type="entry name" value="INACTIVE ALLANTOICASE-RELATED"/>
    <property type="match status" value="1"/>
</dbReference>
<evidence type="ECO:0000256" key="4">
    <source>
        <dbReference type="ARBA" id="ARBA00022631"/>
    </source>
</evidence>
<comment type="catalytic activity">
    <reaction evidence="1">
        <text>allantoate + H2O = (S)-ureidoglycolate + urea</text>
        <dbReference type="Rhea" id="RHEA:11016"/>
        <dbReference type="ChEBI" id="CHEBI:15377"/>
        <dbReference type="ChEBI" id="CHEBI:16199"/>
        <dbReference type="ChEBI" id="CHEBI:17536"/>
        <dbReference type="ChEBI" id="CHEBI:57296"/>
        <dbReference type="EC" id="3.5.3.4"/>
    </reaction>
</comment>
<dbReference type="Pfam" id="PF03561">
    <property type="entry name" value="Allantoicase"/>
    <property type="match status" value="2"/>
</dbReference>
<evidence type="ECO:0000313" key="9">
    <source>
        <dbReference type="EMBL" id="KAH0563251.1"/>
    </source>
</evidence>
<dbReference type="FunFam" id="2.60.120.260:FF:000059">
    <property type="entry name" value="Probable allantoicase"/>
    <property type="match status" value="1"/>
</dbReference>
<dbReference type="HAMAP" id="MF_00813">
    <property type="entry name" value="Allantoicase"/>
    <property type="match status" value="1"/>
</dbReference>
<evidence type="ECO:0000256" key="6">
    <source>
        <dbReference type="ARBA" id="ARBA00056910"/>
    </source>
</evidence>
<evidence type="ECO:0000256" key="5">
    <source>
        <dbReference type="ARBA" id="ARBA00022801"/>
    </source>
</evidence>
<protein>
    <recommendedName>
        <fullName evidence="3">allantoicase</fullName>
        <ecNumber evidence="3">3.5.3.4</ecNumber>
    </recommendedName>
</protein>
<dbReference type="GO" id="GO:0000256">
    <property type="term" value="P:allantoin catabolic process"/>
    <property type="evidence" value="ECO:0007669"/>
    <property type="project" value="InterPro"/>
</dbReference>
<evidence type="ECO:0000259" key="8">
    <source>
        <dbReference type="Pfam" id="PF03561"/>
    </source>
</evidence>
<dbReference type="GO" id="GO:0004037">
    <property type="term" value="F:allantoicase activity"/>
    <property type="evidence" value="ECO:0007669"/>
    <property type="project" value="UniProtKB-EC"/>
</dbReference>
<gene>
    <name evidence="9" type="ORF">GP486_002184</name>
</gene>
<dbReference type="PANTHER" id="PTHR12045">
    <property type="entry name" value="ALLANTOICASE"/>
    <property type="match status" value="1"/>
</dbReference>
<dbReference type="GO" id="GO:0006144">
    <property type="term" value="P:purine nucleobase metabolic process"/>
    <property type="evidence" value="ECO:0007669"/>
    <property type="project" value="UniProtKB-KW"/>
</dbReference>
<keyword evidence="10" id="KW-1185">Reference proteome</keyword>
<accession>A0A9P8LER4</accession>
<dbReference type="Gene3D" id="2.60.120.260">
    <property type="entry name" value="Galactose-binding domain-like"/>
    <property type="match status" value="2"/>
</dbReference>
<comment type="caution">
    <text evidence="9">The sequence shown here is derived from an EMBL/GenBank/DDBJ whole genome shotgun (WGS) entry which is preliminary data.</text>
</comment>
<dbReference type="FunFam" id="2.60.120.260:FF:000078">
    <property type="entry name" value="DAL2p Allantoicase"/>
    <property type="match status" value="1"/>
</dbReference>
<organism evidence="9 10">
    <name type="scientific">Trichoglossum hirsutum</name>
    <dbReference type="NCBI Taxonomy" id="265104"/>
    <lineage>
        <taxon>Eukaryota</taxon>
        <taxon>Fungi</taxon>
        <taxon>Dikarya</taxon>
        <taxon>Ascomycota</taxon>
        <taxon>Pezizomycotina</taxon>
        <taxon>Geoglossomycetes</taxon>
        <taxon>Geoglossales</taxon>
        <taxon>Geoglossaceae</taxon>
        <taxon>Trichoglossum</taxon>
    </lineage>
</organism>
<evidence type="ECO:0000256" key="7">
    <source>
        <dbReference type="ARBA" id="ARBA00060607"/>
    </source>
</evidence>